<keyword evidence="6 14" id="KW-0432">Leucine biosynthesis</keyword>
<keyword evidence="18" id="KW-1185">Reference proteome</keyword>
<evidence type="ECO:0000256" key="6">
    <source>
        <dbReference type="ARBA" id="ARBA00022430"/>
    </source>
</evidence>
<keyword evidence="12 14" id="KW-0464">Manganese</keyword>
<dbReference type="RefSeq" id="WP_119655458.1">
    <property type="nucleotide sequence ID" value="NZ_JBHUOI010000025.1"/>
</dbReference>
<comment type="function">
    <text evidence="14 15">Catalyzes the oxidation of 3-carboxy-2-hydroxy-4-methylpentanoate (3-isopropylmalate) to 3-carboxy-4-methyl-2-oxopentanoate. The product decarboxylates to 4-methyl-2 oxopentanoate.</text>
</comment>
<dbReference type="Proteomes" id="UP000284250">
    <property type="component" value="Unassembled WGS sequence"/>
</dbReference>
<comment type="similarity">
    <text evidence="4 14">Belongs to the isocitrate and isopropylmalate dehydrogenases family. LeuB type 1 subfamily.</text>
</comment>
<dbReference type="UniPathway" id="UPA00048">
    <property type="reaction ID" value="UER00072"/>
</dbReference>
<keyword evidence="11 14" id="KW-0520">NAD</keyword>
<keyword evidence="9 14" id="KW-0460">Magnesium</keyword>
<evidence type="ECO:0000256" key="13">
    <source>
        <dbReference type="ARBA" id="ARBA00023304"/>
    </source>
</evidence>
<comment type="caution">
    <text evidence="17">The sequence shown here is derived from an EMBL/GenBank/DDBJ whole genome shotgun (WGS) entry which is preliminary data.</text>
</comment>
<comment type="caution">
    <text evidence="14">Lacks conserved residue(s) required for the propagation of feature annotation.</text>
</comment>
<comment type="subcellular location">
    <subcellularLocation>
        <location evidence="14">Cytoplasm</location>
    </subcellularLocation>
</comment>
<dbReference type="InterPro" id="IPR019818">
    <property type="entry name" value="IsoCit/isopropylmalate_DH_CS"/>
</dbReference>
<dbReference type="AlphaFoldDB" id="A0A418R064"/>
<comment type="cofactor">
    <cofactor evidence="14 15">
        <name>Mg(2+)</name>
        <dbReference type="ChEBI" id="CHEBI:18420"/>
    </cofactor>
    <cofactor evidence="14 15">
        <name>Mn(2+)</name>
        <dbReference type="ChEBI" id="CHEBI:29035"/>
    </cofactor>
    <text evidence="14 15">Binds 1 Mg(2+) or Mn(2+) ion per subunit.</text>
</comment>
<dbReference type="NCBIfam" id="TIGR00169">
    <property type="entry name" value="leuB"/>
    <property type="match status" value="1"/>
</dbReference>
<feature type="binding site" evidence="14">
    <location>
        <position position="252"/>
    </location>
    <ligand>
        <name>Mg(2+)</name>
        <dbReference type="ChEBI" id="CHEBI:18420"/>
    </ligand>
</feature>
<evidence type="ECO:0000256" key="9">
    <source>
        <dbReference type="ARBA" id="ARBA00022842"/>
    </source>
</evidence>
<feature type="binding site" evidence="14">
    <location>
        <position position="138"/>
    </location>
    <ligand>
        <name>substrate</name>
    </ligand>
</feature>
<protein>
    <recommendedName>
        <fullName evidence="14">3-isopropylmalate dehydrogenase</fullName>
        <ecNumber evidence="14">1.1.1.85</ecNumber>
    </recommendedName>
    <alternativeName>
        <fullName evidence="14">3-IPM-DH</fullName>
    </alternativeName>
    <alternativeName>
        <fullName evidence="14">Beta-IPM dehydrogenase</fullName>
        <shortName evidence="14">IMDH</shortName>
    </alternativeName>
</protein>
<feature type="binding site" evidence="14">
    <location>
        <position position="224"/>
    </location>
    <ligand>
        <name>substrate</name>
    </ligand>
</feature>
<name>A0A418R064_9BACT</name>
<dbReference type="PROSITE" id="PS00470">
    <property type="entry name" value="IDH_IMDH"/>
    <property type="match status" value="1"/>
</dbReference>
<reference evidence="17 18" key="2">
    <citation type="submission" date="2019-01" db="EMBL/GenBank/DDBJ databases">
        <title>Hymenobacter humicola sp. nov., isolated from soils in Antarctica.</title>
        <authorList>
            <person name="Sedlacek I."/>
            <person name="Holochova P."/>
            <person name="Kralova S."/>
            <person name="Pantucek R."/>
            <person name="Stankova E."/>
            <person name="Vrbovska V."/>
            <person name="Kristofova L."/>
            <person name="Svec P."/>
            <person name="Busse H.-J."/>
        </authorList>
    </citation>
    <scope>NUCLEOTIDE SEQUENCE [LARGE SCALE GENOMIC DNA]</scope>
    <source>
        <strain evidence="17 18">CCM 8852</strain>
    </source>
</reference>
<evidence type="ECO:0000313" key="17">
    <source>
        <dbReference type="EMBL" id="RIY10791.1"/>
    </source>
</evidence>
<feature type="domain" description="Isopropylmalate dehydrogenase-like" evidence="16">
    <location>
        <begin position="7"/>
        <end position="349"/>
    </location>
</feature>
<evidence type="ECO:0000256" key="10">
    <source>
        <dbReference type="ARBA" id="ARBA00023002"/>
    </source>
</evidence>
<comment type="pathway">
    <text evidence="3 14 15">Amino-acid biosynthesis; L-leucine biosynthesis; L-leucine from 3-methyl-2-oxobutanoate: step 3/4.</text>
</comment>
<evidence type="ECO:0000256" key="5">
    <source>
        <dbReference type="ARBA" id="ARBA00011738"/>
    </source>
</evidence>
<feature type="binding site" evidence="14">
    <location>
        <position position="224"/>
    </location>
    <ligand>
        <name>Mg(2+)</name>
        <dbReference type="ChEBI" id="CHEBI:18420"/>
    </ligand>
</feature>
<dbReference type="InterPro" id="IPR024084">
    <property type="entry name" value="IsoPropMal-DH-like_dom"/>
</dbReference>
<dbReference type="SUPFAM" id="SSF53659">
    <property type="entry name" value="Isocitrate/Isopropylmalate dehydrogenase-like"/>
    <property type="match status" value="1"/>
</dbReference>
<feature type="binding site" evidence="14">
    <location>
        <position position="100"/>
    </location>
    <ligand>
        <name>substrate</name>
    </ligand>
</feature>
<dbReference type="InterPro" id="IPR004429">
    <property type="entry name" value="Isopropylmalate_DH"/>
</dbReference>
<evidence type="ECO:0000313" key="18">
    <source>
        <dbReference type="Proteomes" id="UP000284250"/>
    </source>
</evidence>
<dbReference type="EC" id="1.1.1.85" evidence="14"/>
<dbReference type="GO" id="GO:0005829">
    <property type="term" value="C:cytosol"/>
    <property type="evidence" value="ECO:0007669"/>
    <property type="project" value="TreeGrafter"/>
</dbReference>
<evidence type="ECO:0000256" key="1">
    <source>
        <dbReference type="ARBA" id="ARBA00000624"/>
    </source>
</evidence>
<evidence type="ECO:0000259" key="16">
    <source>
        <dbReference type="SMART" id="SM01329"/>
    </source>
</evidence>
<reference evidence="17 18" key="1">
    <citation type="submission" date="2018-09" db="EMBL/GenBank/DDBJ databases">
        <authorList>
            <person name="Zeman M."/>
            <person name="Pardy F."/>
        </authorList>
    </citation>
    <scope>NUCLEOTIDE SEQUENCE [LARGE SCALE GENOMIC DNA]</scope>
    <source>
        <strain evidence="17 18">CCM 8852</strain>
    </source>
</reference>
<evidence type="ECO:0000256" key="7">
    <source>
        <dbReference type="ARBA" id="ARBA00022605"/>
    </source>
</evidence>
<dbReference type="Gene3D" id="3.40.718.10">
    <property type="entry name" value="Isopropylmalate Dehydrogenase"/>
    <property type="match status" value="1"/>
</dbReference>
<keyword evidence="14" id="KW-0963">Cytoplasm</keyword>
<keyword evidence="10 14" id="KW-0560">Oxidoreductase</keyword>
<feature type="binding site" evidence="14">
    <location>
        <position position="248"/>
    </location>
    <ligand>
        <name>Mg(2+)</name>
        <dbReference type="ChEBI" id="CHEBI:18420"/>
    </ligand>
</feature>
<evidence type="ECO:0000256" key="14">
    <source>
        <dbReference type="HAMAP-Rule" id="MF_01033"/>
    </source>
</evidence>
<keyword evidence="7 14" id="KW-0028">Amino-acid biosynthesis</keyword>
<comment type="catalytic activity">
    <reaction evidence="1 14 15">
        <text>(2R,3S)-3-isopropylmalate + NAD(+) = 4-methyl-2-oxopentanoate + CO2 + NADH</text>
        <dbReference type="Rhea" id="RHEA:32271"/>
        <dbReference type="ChEBI" id="CHEBI:16526"/>
        <dbReference type="ChEBI" id="CHEBI:17865"/>
        <dbReference type="ChEBI" id="CHEBI:35121"/>
        <dbReference type="ChEBI" id="CHEBI:57540"/>
        <dbReference type="ChEBI" id="CHEBI:57945"/>
        <dbReference type="EC" id="1.1.1.85"/>
    </reaction>
</comment>
<evidence type="ECO:0000256" key="2">
    <source>
        <dbReference type="ARBA" id="ARBA00001936"/>
    </source>
</evidence>
<feature type="site" description="Important for catalysis" evidence="14">
    <location>
        <position position="192"/>
    </location>
</feature>
<evidence type="ECO:0000256" key="12">
    <source>
        <dbReference type="ARBA" id="ARBA00023211"/>
    </source>
</evidence>
<keyword evidence="8 14" id="KW-0479">Metal-binding</keyword>
<dbReference type="GO" id="GO:0051287">
    <property type="term" value="F:NAD binding"/>
    <property type="evidence" value="ECO:0007669"/>
    <property type="project" value="InterPro"/>
</dbReference>
<accession>A0A418R064</accession>
<dbReference type="OrthoDB" id="9806254at2"/>
<comment type="subunit">
    <text evidence="5 14 15">Homodimer.</text>
</comment>
<sequence length="374" mass="40865">MDILSKRIVVLPGDGIGPEVCAEAVRVLKAVSDRFGHEFQFDYQLLGACAIDATGAPLPEATLTACRRADAVLLGAIGDPKYDNDPTAPVRPEQGLLGLRKELGLYANIRPITAYDQLLAHSPLRPERIQGTDILIFRELTGGIYFGEKGRSEDRASAYDHCTYHRDEILRIAHRAFRAAETRRHQLTLVDKANVLETSRLWRETVQGLAPEYPSVALDFLYVDNAAMQIILNPRQFDVMLTENMFGDILSDEASVIAGSLGLLPSASIGDAAALFEPIHGSFPQAKGQGLANPIATILSTALLLDHFGLLIEAECVRDAVQHALNSGVVTPELNPATRYTTEQVGSFITYAVLDIHDCEMHRNNIQLGLSTII</sequence>
<evidence type="ECO:0000256" key="11">
    <source>
        <dbReference type="ARBA" id="ARBA00023027"/>
    </source>
</evidence>
<dbReference type="FunFam" id="3.40.718.10:FF:000006">
    <property type="entry name" value="3-isopropylmalate dehydrogenase"/>
    <property type="match status" value="1"/>
</dbReference>
<dbReference type="PANTHER" id="PTHR42979">
    <property type="entry name" value="3-ISOPROPYLMALATE DEHYDROGENASE"/>
    <property type="match status" value="1"/>
</dbReference>
<evidence type="ECO:0000256" key="3">
    <source>
        <dbReference type="ARBA" id="ARBA00004762"/>
    </source>
</evidence>
<comment type="cofactor">
    <cofactor evidence="2">
        <name>Mn(2+)</name>
        <dbReference type="ChEBI" id="CHEBI:29035"/>
    </cofactor>
</comment>
<organism evidence="17 18">
    <name type="scientific">Hymenobacter rubripertinctus</name>
    <dbReference type="NCBI Taxonomy" id="2029981"/>
    <lineage>
        <taxon>Bacteria</taxon>
        <taxon>Pseudomonadati</taxon>
        <taxon>Bacteroidota</taxon>
        <taxon>Cytophagia</taxon>
        <taxon>Cytophagales</taxon>
        <taxon>Hymenobacteraceae</taxon>
        <taxon>Hymenobacter</taxon>
    </lineage>
</organism>
<feature type="site" description="Important for catalysis" evidence="14">
    <location>
        <position position="145"/>
    </location>
</feature>
<gene>
    <name evidence="14 17" type="primary">leuB</name>
    <name evidence="17" type="ORF">D0T11_09005</name>
</gene>
<evidence type="ECO:0000256" key="4">
    <source>
        <dbReference type="ARBA" id="ARBA00008319"/>
    </source>
</evidence>
<dbReference type="PANTHER" id="PTHR42979:SF1">
    <property type="entry name" value="3-ISOPROPYLMALATE DEHYDROGENASE"/>
    <property type="match status" value="1"/>
</dbReference>
<dbReference type="HAMAP" id="MF_01033">
    <property type="entry name" value="LeuB_type1"/>
    <property type="match status" value="1"/>
</dbReference>
<evidence type="ECO:0000256" key="8">
    <source>
        <dbReference type="ARBA" id="ARBA00022723"/>
    </source>
</evidence>
<keyword evidence="13 14" id="KW-0100">Branched-chain amino acid biosynthesis</keyword>
<dbReference type="GO" id="GO:0009098">
    <property type="term" value="P:L-leucine biosynthetic process"/>
    <property type="evidence" value="ECO:0007669"/>
    <property type="project" value="UniProtKB-UniRule"/>
</dbReference>
<proteinExistence type="inferred from homology"/>
<dbReference type="SMART" id="SM01329">
    <property type="entry name" value="Iso_dh"/>
    <property type="match status" value="1"/>
</dbReference>
<dbReference type="GO" id="GO:0003862">
    <property type="term" value="F:3-isopropylmalate dehydrogenase activity"/>
    <property type="evidence" value="ECO:0007669"/>
    <property type="project" value="UniProtKB-UniRule"/>
</dbReference>
<dbReference type="EMBL" id="QYCN01000011">
    <property type="protein sequence ID" value="RIY10791.1"/>
    <property type="molecule type" value="Genomic_DNA"/>
</dbReference>
<dbReference type="GO" id="GO:0000287">
    <property type="term" value="F:magnesium ion binding"/>
    <property type="evidence" value="ECO:0007669"/>
    <property type="project" value="InterPro"/>
</dbReference>
<evidence type="ECO:0000256" key="15">
    <source>
        <dbReference type="RuleBase" id="RU004445"/>
    </source>
</evidence>
<dbReference type="Pfam" id="PF00180">
    <property type="entry name" value="Iso_dh"/>
    <property type="match status" value="1"/>
</dbReference>
<feature type="binding site" evidence="14">
    <location>
        <position position="110"/>
    </location>
    <ligand>
        <name>substrate</name>
    </ligand>
</feature>